<dbReference type="AlphaFoldDB" id="A0A139LPR0"/>
<dbReference type="EMBL" id="LTDF01000057">
    <property type="protein sequence ID" value="KXT53441.1"/>
    <property type="molecule type" value="Genomic_DNA"/>
</dbReference>
<dbReference type="Proteomes" id="UP000070319">
    <property type="component" value="Unassembled WGS sequence"/>
</dbReference>
<dbReference type="PATRIC" id="fig|329854.7.peg.1398"/>
<accession>A0A139LPR0</accession>
<evidence type="ECO:0000313" key="2">
    <source>
        <dbReference type="Proteomes" id="UP000070319"/>
    </source>
</evidence>
<sequence length="42" mass="4562">MSLIYNGTVMNQMISNTISILLLLGGGVPQRGEVVGKKRIPY</sequence>
<evidence type="ECO:0000313" key="1">
    <source>
        <dbReference type="EMBL" id="KXT53441.1"/>
    </source>
</evidence>
<reference evidence="1 2" key="1">
    <citation type="submission" date="2016-02" db="EMBL/GenBank/DDBJ databases">
        <authorList>
            <person name="Wen L."/>
            <person name="He K."/>
            <person name="Yang H."/>
        </authorList>
    </citation>
    <scope>NUCLEOTIDE SEQUENCE [LARGE SCALE GENOMIC DNA]</scope>
    <source>
        <strain evidence="1 2">KLE1704</strain>
    </source>
</reference>
<gene>
    <name evidence="1" type="ORF">HMPREF2531_01375</name>
</gene>
<protein>
    <submittedName>
        <fullName evidence="1">Uncharacterized protein</fullName>
    </submittedName>
</protein>
<name>A0A139LPR0_9BACE</name>
<proteinExistence type="predicted"/>
<comment type="caution">
    <text evidence="1">The sequence shown here is derived from an EMBL/GenBank/DDBJ whole genome shotgun (WGS) entry which is preliminary data.</text>
</comment>
<organism evidence="1">
    <name type="scientific">Bacteroides intestinalis</name>
    <dbReference type="NCBI Taxonomy" id="329854"/>
    <lineage>
        <taxon>Bacteria</taxon>
        <taxon>Pseudomonadati</taxon>
        <taxon>Bacteroidota</taxon>
        <taxon>Bacteroidia</taxon>
        <taxon>Bacteroidales</taxon>
        <taxon>Bacteroidaceae</taxon>
        <taxon>Bacteroides</taxon>
    </lineage>
</organism>